<keyword evidence="1" id="KW-0812">Transmembrane</keyword>
<gene>
    <name evidence="2" type="ORF">DP107_06445</name>
</gene>
<dbReference type="EMBL" id="QMDX01000003">
    <property type="protein sequence ID" value="TSD14621.1"/>
    <property type="molecule type" value="Genomic_DNA"/>
</dbReference>
<name>A0A554NB59_9EURY</name>
<dbReference type="RefSeq" id="WP_144261337.1">
    <property type="nucleotide sequence ID" value="NZ_QMDX01000003.1"/>
</dbReference>
<accession>A0A554NB59</accession>
<feature type="transmembrane region" description="Helical" evidence="1">
    <location>
        <begin position="93"/>
        <end position="113"/>
    </location>
</feature>
<evidence type="ECO:0000313" key="3">
    <source>
        <dbReference type="Proteomes" id="UP000319894"/>
    </source>
</evidence>
<dbReference type="AlphaFoldDB" id="A0A554NB59"/>
<comment type="caution">
    <text evidence="2">The sequence shown here is derived from an EMBL/GenBank/DDBJ whole genome shotgun (WGS) entry which is preliminary data.</text>
</comment>
<keyword evidence="1" id="KW-1133">Transmembrane helix</keyword>
<keyword evidence="3" id="KW-1185">Reference proteome</keyword>
<sequence length="156" mass="16255">MVDATDSDTDARPSGSPLSRLRAVLTAEPDSYWRLWLTGINLVGLVVVAGALFDIGAVVGRGQTGIYRRSLYPFVPPALTLGAALFGRSRRRLALSGGLLLGYAALLTAVGVLPEALRVAPRYPLAGLLACVALTAVGWAFARRVAAPAPTAVDEA</sequence>
<keyword evidence="1" id="KW-0472">Membrane</keyword>
<reference evidence="2 3" key="1">
    <citation type="submission" date="2018-06" db="EMBL/GenBank/DDBJ databases">
        <title>Natronomonas sp. F16-60 a new haloarchaeon isolated from a solar saltern of Isla Cristina, Huelva, Spain.</title>
        <authorList>
            <person name="Duran-Viseras A."/>
            <person name="Sanchez-Porro C."/>
            <person name="Ventosa A."/>
        </authorList>
    </citation>
    <scope>NUCLEOTIDE SEQUENCE [LARGE SCALE GENOMIC DNA]</scope>
    <source>
        <strain evidence="2 3">F16-60</strain>
    </source>
</reference>
<protein>
    <submittedName>
        <fullName evidence="2">Uncharacterized protein</fullName>
    </submittedName>
</protein>
<organism evidence="2 3">
    <name type="scientific">Haloglomus irregulare</name>
    <dbReference type="NCBI Taxonomy" id="2234134"/>
    <lineage>
        <taxon>Archaea</taxon>
        <taxon>Methanobacteriati</taxon>
        <taxon>Methanobacteriota</taxon>
        <taxon>Stenosarchaea group</taxon>
        <taxon>Halobacteria</taxon>
        <taxon>Halobacteriales</taxon>
        <taxon>Natronomonadaceae</taxon>
        <taxon>Haloglomus</taxon>
    </lineage>
</organism>
<dbReference type="InParanoid" id="A0A554NB59"/>
<evidence type="ECO:0000256" key="1">
    <source>
        <dbReference type="SAM" id="Phobius"/>
    </source>
</evidence>
<dbReference type="OrthoDB" id="386607at2157"/>
<proteinExistence type="predicted"/>
<feature type="transmembrane region" description="Helical" evidence="1">
    <location>
        <begin position="125"/>
        <end position="142"/>
    </location>
</feature>
<dbReference type="Proteomes" id="UP000319894">
    <property type="component" value="Unassembled WGS sequence"/>
</dbReference>
<feature type="transmembrane region" description="Helical" evidence="1">
    <location>
        <begin position="35"/>
        <end position="59"/>
    </location>
</feature>
<evidence type="ECO:0000313" key="2">
    <source>
        <dbReference type="EMBL" id="TSD14621.1"/>
    </source>
</evidence>